<dbReference type="SUPFAM" id="SSF48452">
    <property type="entry name" value="TPR-like"/>
    <property type="match status" value="1"/>
</dbReference>
<feature type="region of interest" description="Disordered" evidence="1">
    <location>
        <begin position="297"/>
        <end position="337"/>
    </location>
</feature>
<feature type="transmembrane region" description="Helical" evidence="2">
    <location>
        <begin position="215"/>
        <end position="235"/>
    </location>
</feature>
<dbReference type="Proteomes" id="UP000295781">
    <property type="component" value="Chromosome"/>
</dbReference>
<evidence type="ECO:0000313" key="3">
    <source>
        <dbReference type="EMBL" id="AUX25315.1"/>
    </source>
</evidence>
<name>A0A4P2Q756_SORCE</name>
<protein>
    <recommendedName>
        <fullName evidence="5">PEGA domain-containing protein</fullName>
    </recommendedName>
</protein>
<dbReference type="AlphaFoldDB" id="A0A4P2Q756"/>
<dbReference type="InterPro" id="IPR011990">
    <property type="entry name" value="TPR-like_helical_dom_sf"/>
</dbReference>
<evidence type="ECO:0000256" key="1">
    <source>
        <dbReference type="SAM" id="MobiDB-lite"/>
    </source>
</evidence>
<dbReference type="RefSeq" id="WP_242515339.1">
    <property type="nucleotide sequence ID" value="NZ_CP012670.1"/>
</dbReference>
<feature type="region of interest" description="Disordered" evidence="1">
    <location>
        <begin position="182"/>
        <end position="206"/>
    </location>
</feature>
<evidence type="ECO:0000313" key="4">
    <source>
        <dbReference type="Proteomes" id="UP000295781"/>
    </source>
</evidence>
<sequence>MPRSVERGPRDMAASRPPNAAELASARRLFAIALSAEDQGRWAEALETYERIRKIVVSPSLWYHIGVCHEALGEVVEALNAFELALSGATARKEVALARESRSRIEALRARASQIVLRLPDDAAGVRVEIDGDPIHPALVGAAILVTPGARRVVVEAENYTETFEATVQADTGALVELRAELGRKRSSAPPRRLAPVRTAPPGEPAPDPLLPAEVVVGAAAALAVGAVITGALAYDVRHSYLKENADPAPGSLGKREALYERGQALAITSTALTGAALLAGGFATYLFWPSSPPSSARSASPDAARSSASRPRVPGPTALSPWIGPDGAGVALRGSL</sequence>
<evidence type="ECO:0008006" key="5">
    <source>
        <dbReference type="Google" id="ProtNLM"/>
    </source>
</evidence>
<organism evidence="3 4">
    <name type="scientific">Sorangium cellulosum</name>
    <name type="common">Polyangium cellulosum</name>
    <dbReference type="NCBI Taxonomy" id="56"/>
    <lineage>
        <taxon>Bacteria</taxon>
        <taxon>Pseudomonadati</taxon>
        <taxon>Myxococcota</taxon>
        <taxon>Polyangia</taxon>
        <taxon>Polyangiales</taxon>
        <taxon>Polyangiaceae</taxon>
        <taxon>Sorangium</taxon>
    </lineage>
</organism>
<dbReference type="Gene3D" id="1.25.40.10">
    <property type="entry name" value="Tetratricopeptide repeat domain"/>
    <property type="match status" value="1"/>
</dbReference>
<keyword evidence="2" id="KW-0472">Membrane</keyword>
<feature type="compositionally biased region" description="Low complexity" evidence="1">
    <location>
        <begin position="297"/>
        <end position="313"/>
    </location>
</feature>
<evidence type="ECO:0000256" key="2">
    <source>
        <dbReference type="SAM" id="Phobius"/>
    </source>
</evidence>
<accession>A0A4P2Q756</accession>
<reference evidence="3 4" key="1">
    <citation type="submission" date="2015-09" db="EMBL/GenBank/DDBJ databases">
        <title>Sorangium comparison.</title>
        <authorList>
            <person name="Zaburannyi N."/>
            <person name="Bunk B."/>
            <person name="Overmann J."/>
            <person name="Mueller R."/>
        </authorList>
    </citation>
    <scope>NUCLEOTIDE SEQUENCE [LARGE SCALE GENOMIC DNA]</scope>
    <source>
        <strain evidence="3 4">So ceGT47</strain>
    </source>
</reference>
<dbReference type="EMBL" id="CP012670">
    <property type="protein sequence ID" value="AUX25315.1"/>
    <property type="molecule type" value="Genomic_DNA"/>
</dbReference>
<gene>
    <name evidence="3" type="ORF">SOCEGT47_058590</name>
</gene>
<keyword evidence="2" id="KW-1133">Transmembrane helix</keyword>
<feature type="transmembrane region" description="Helical" evidence="2">
    <location>
        <begin position="265"/>
        <end position="289"/>
    </location>
</feature>
<keyword evidence="2" id="KW-0812">Transmembrane</keyword>
<proteinExistence type="predicted"/>